<keyword evidence="2" id="KW-1133">Transmembrane helix</keyword>
<dbReference type="InterPro" id="IPR031878">
    <property type="entry name" value="Commissureless"/>
</dbReference>
<dbReference type="EMBL" id="GIIL01001727">
    <property type="protein sequence ID" value="NOV45453.1"/>
    <property type="molecule type" value="Transcribed_RNA"/>
</dbReference>
<accession>A0A6M2DGJ4</accession>
<dbReference type="AlphaFoldDB" id="A0A6M2DGJ4"/>
<name>A0A6M2DGJ4_XENCH</name>
<organism evidence="3">
    <name type="scientific">Xenopsylla cheopis</name>
    <name type="common">Oriental rat flea</name>
    <name type="synonym">Pulex cheopis</name>
    <dbReference type="NCBI Taxonomy" id="163159"/>
    <lineage>
        <taxon>Eukaryota</taxon>
        <taxon>Metazoa</taxon>
        <taxon>Ecdysozoa</taxon>
        <taxon>Arthropoda</taxon>
        <taxon>Hexapoda</taxon>
        <taxon>Insecta</taxon>
        <taxon>Pterygota</taxon>
        <taxon>Neoptera</taxon>
        <taxon>Endopterygota</taxon>
        <taxon>Siphonaptera</taxon>
        <taxon>Pulicidae</taxon>
        <taxon>Xenopsyllinae</taxon>
        <taxon>Xenopsylla</taxon>
    </lineage>
</organism>
<keyword evidence="2" id="KW-0812">Transmembrane</keyword>
<dbReference type="Pfam" id="PF15957">
    <property type="entry name" value="Comm"/>
    <property type="match status" value="1"/>
</dbReference>
<dbReference type="GO" id="GO:0007411">
    <property type="term" value="P:axon guidance"/>
    <property type="evidence" value="ECO:0007669"/>
    <property type="project" value="InterPro"/>
</dbReference>
<protein>
    <submittedName>
        <fullName evidence="3">Uncharacterized protein</fullName>
    </submittedName>
</protein>
<evidence type="ECO:0000313" key="3">
    <source>
        <dbReference type="EMBL" id="NOV45453.1"/>
    </source>
</evidence>
<reference evidence="3" key="1">
    <citation type="submission" date="2020-03" db="EMBL/GenBank/DDBJ databases">
        <title>Transcriptomic Profiling of the Digestive Tract of the Rat Flea, Xenopsylla cheopis, Following Blood Feeding and Infection with Yersinia pestis.</title>
        <authorList>
            <person name="Bland D.M."/>
            <person name="Martens C.A."/>
            <person name="Virtaneva K."/>
            <person name="Kanakabandi K."/>
            <person name="Long D."/>
            <person name="Rosenke R."/>
            <person name="Saturday G.A."/>
            <person name="Hoyt F.H."/>
            <person name="Bruno D.P."/>
            <person name="Ribeiro J.M.C."/>
            <person name="Hinnebusch J."/>
        </authorList>
    </citation>
    <scope>NUCLEOTIDE SEQUENCE</scope>
</reference>
<feature type="region of interest" description="Disordered" evidence="1">
    <location>
        <begin position="151"/>
        <end position="185"/>
    </location>
</feature>
<proteinExistence type="predicted"/>
<keyword evidence="2" id="KW-0472">Membrane</keyword>
<feature type="transmembrane region" description="Helical" evidence="2">
    <location>
        <begin position="25"/>
        <end position="48"/>
    </location>
</feature>
<sequence length="185" mass="20333">MDGTPATGTPSAQEAEQYEQLLADVWVGVVLTLMVLSCVCCMCSCLLYHKFQQWKRSVLEARATADISNIEHGLDNESLPSYTLVSGLPSYDEAVRQLQQIKQMANPNINENKTTLEQDQQQTTDNSWTPSTPAPARLSVVDLFHLYKTSQSQTSTPANQAPQTTVAPLSTVSETNLPNESNKIS</sequence>
<evidence type="ECO:0000256" key="1">
    <source>
        <dbReference type="SAM" id="MobiDB-lite"/>
    </source>
</evidence>
<evidence type="ECO:0000256" key="2">
    <source>
        <dbReference type="SAM" id="Phobius"/>
    </source>
</evidence>